<evidence type="ECO:0000256" key="6">
    <source>
        <dbReference type="HAMAP-Rule" id="MF_01965"/>
    </source>
</evidence>
<dbReference type="PROSITE" id="PS01050">
    <property type="entry name" value="YJEF_C_2"/>
    <property type="match status" value="1"/>
</dbReference>
<dbReference type="CDD" id="cd01171">
    <property type="entry name" value="YXKO-related"/>
    <property type="match status" value="1"/>
</dbReference>
<dbReference type="PANTHER" id="PTHR12592:SF0">
    <property type="entry name" value="ATP-DEPENDENT (S)-NAD(P)H-HYDRATE DEHYDRATASE"/>
    <property type="match status" value="1"/>
</dbReference>
<dbReference type="AlphaFoldDB" id="A0A1B3Z8U1"/>
<evidence type="ECO:0000256" key="5">
    <source>
        <dbReference type="ARBA" id="ARBA00023239"/>
    </source>
</evidence>
<dbReference type="SUPFAM" id="SSF53613">
    <property type="entry name" value="Ribokinase-like"/>
    <property type="match status" value="1"/>
</dbReference>
<dbReference type="GO" id="GO:0046496">
    <property type="term" value="P:nicotinamide nucleotide metabolic process"/>
    <property type="evidence" value="ECO:0007669"/>
    <property type="project" value="UniProtKB-UniRule"/>
</dbReference>
<keyword evidence="9" id="KW-1185">Reference proteome</keyword>
<comment type="catalytic activity">
    <reaction evidence="6">
        <text>(6S)-NADPHX + ADP = AMP + phosphate + NADPH + H(+)</text>
        <dbReference type="Rhea" id="RHEA:32235"/>
        <dbReference type="ChEBI" id="CHEBI:15378"/>
        <dbReference type="ChEBI" id="CHEBI:43474"/>
        <dbReference type="ChEBI" id="CHEBI:57783"/>
        <dbReference type="ChEBI" id="CHEBI:64076"/>
        <dbReference type="ChEBI" id="CHEBI:456215"/>
        <dbReference type="ChEBI" id="CHEBI:456216"/>
        <dbReference type="EC" id="4.2.1.136"/>
    </reaction>
</comment>
<dbReference type="GO" id="GO:0110051">
    <property type="term" value="P:metabolite repair"/>
    <property type="evidence" value="ECO:0007669"/>
    <property type="project" value="TreeGrafter"/>
</dbReference>
<comment type="similarity">
    <text evidence="6">Belongs to the NnrD/CARKD family.</text>
</comment>
<dbReference type="GO" id="GO:0052856">
    <property type="term" value="F:NAD(P)HX epimerase activity"/>
    <property type="evidence" value="ECO:0007669"/>
    <property type="project" value="TreeGrafter"/>
</dbReference>
<dbReference type="Proteomes" id="UP000094256">
    <property type="component" value="Chromosome"/>
</dbReference>
<dbReference type="PROSITE" id="PS51383">
    <property type="entry name" value="YJEF_C_3"/>
    <property type="match status" value="1"/>
</dbReference>
<sequence length="294" mass="29450">MTGEATALDSTWIAANPLPVHGAGTTKNSRGRVTVVGGSRLVPGALRLTGEAALRVGGGKVQMATVASAALGLGLMVPEAASVALPEDADGEIGAGAVECLERSLKTCDALVIGPGIGSADAAAQLLRAVLEQACEDTILVLDAMAIGCARDLKGALARFRDRLIFTPHHGEMALLTGRDETAIAENSAAIACETAADYGAVMVLKGSDTHIAAPDGALLHYGGGGSGLATGGSGDVLAGAIAGLLSRGAAPLVAAGWGVWLHGQSGRRVATTRGPIGFLARELPAEFPRLLPQ</sequence>
<feature type="binding site" evidence="6">
    <location>
        <begin position="206"/>
        <end position="210"/>
    </location>
    <ligand>
        <name>AMP</name>
        <dbReference type="ChEBI" id="CHEBI:456215"/>
    </ligand>
</feature>
<keyword evidence="3 6" id="KW-0521">NADP</keyword>
<dbReference type="GO" id="GO:0005524">
    <property type="term" value="F:ATP binding"/>
    <property type="evidence" value="ECO:0007669"/>
    <property type="project" value="UniProtKB-KW"/>
</dbReference>
<dbReference type="NCBIfam" id="TIGR00196">
    <property type="entry name" value="yjeF_cterm"/>
    <property type="match status" value="1"/>
</dbReference>
<dbReference type="OrthoDB" id="9806925at2"/>
<feature type="binding site" evidence="6">
    <location>
        <position position="169"/>
    </location>
    <ligand>
        <name>(6S)-NADPHX</name>
        <dbReference type="ChEBI" id="CHEBI:64076"/>
    </ligand>
</feature>
<comment type="function">
    <text evidence="6">Catalyzes the dehydration of the S-form of NAD(P)HX at the expense of ADP, which is converted to AMP. Together with NAD(P)HX epimerase, which catalyzes the epimerization of the S- and R-forms, the enzyme allows the repair of both epimers of NAD(P)HX, a damaged form of NAD(P)H that is a result of enzymatic or heat-dependent hydration.</text>
</comment>
<protein>
    <recommendedName>
        <fullName evidence="6">ADP-dependent (S)-NAD(P)H-hydrate dehydratase</fullName>
        <ecNumber evidence="6">4.2.1.136</ecNumber>
    </recommendedName>
    <alternativeName>
        <fullName evidence="6">ADP-dependent NAD(P)HX dehydratase</fullName>
    </alternativeName>
</protein>
<dbReference type="GO" id="GO:0052855">
    <property type="term" value="F:ADP-dependent NAD(P)H-hydrate dehydratase activity"/>
    <property type="evidence" value="ECO:0007669"/>
    <property type="project" value="UniProtKB-UniRule"/>
</dbReference>
<feature type="domain" description="YjeF C-terminal" evidence="7">
    <location>
        <begin position="10"/>
        <end position="294"/>
    </location>
</feature>
<dbReference type="HAMAP" id="MF_01965">
    <property type="entry name" value="NADHX_dehydratase"/>
    <property type="match status" value="1"/>
</dbReference>
<feature type="binding site" evidence="6">
    <location>
        <position position="45"/>
    </location>
    <ligand>
        <name>(6S)-NADPHX</name>
        <dbReference type="ChEBI" id="CHEBI:64076"/>
    </ligand>
</feature>
<feature type="binding site" evidence="6">
    <location>
        <position position="235"/>
    </location>
    <ligand>
        <name>AMP</name>
        <dbReference type="ChEBI" id="CHEBI:456215"/>
    </ligand>
</feature>
<dbReference type="Pfam" id="PF01256">
    <property type="entry name" value="Carb_kinase"/>
    <property type="match status" value="1"/>
</dbReference>
<dbReference type="Gene3D" id="3.40.1190.20">
    <property type="match status" value="1"/>
</dbReference>
<gene>
    <name evidence="6" type="primary">nnrD</name>
    <name evidence="8" type="ORF">AWL63_07505</name>
</gene>
<dbReference type="InterPro" id="IPR000631">
    <property type="entry name" value="CARKD"/>
</dbReference>
<organism evidence="8 9">
    <name type="scientific">Sphingomonas panacis</name>
    <dbReference type="NCBI Taxonomy" id="1560345"/>
    <lineage>
        <taxon>Bacteria</taxon>
        <taxon>Pseudomonadati</taxon>
        <taxon>Pseudomonadota</taxon>
        <taxon>Alphaproteobacteria</taxon>
        <taxon>Sphingomonadales</taxon>
        <taxon>Sphingomonadaceae</taxon>
        <taxon>Sphingomonas</taxon>
    </lineage>
</organism>
<dbReference type="EMBL" id="CP014168">
    <property type="protein sequence ID" value="AOH83835.1"/>
    <property type="molecule type" value="Genomic_DNA"/>
</dbReference>
<reference evidence="8 9" key="1">
    <citation type="submission" date="2016-01" db="EMBL/GenBank/DDBJ databases">
        <title>Complete genome and mega plasmid sequence of Sphingomonas panacis DCY99 elicits systemic resistance in rice to Xanthomonas oryzae.</title>
        <authorList>
            <person name="Kim Y.J."/>
            <person name="Yang D.C."/>
            <person name="Sing P."/>
        </authorList>
    </citation>
    <scope>NUCLEOTIDE SEQUENCE [LARGE SCALE GENOMIC DNA]</scope>
    <source>
        <strain evidence="8 9">DCY99</strain>
    </source>
</reference>
<accession>A0A1B3Z8U1</accession>
<keyword evidence="1 6" id="KW-0547">Nucleotide-binding</keyword>
<comment type="catalytic activity">
    <reaction evidence="6">
        <text>(6S)-NADHX + ADP = AMP + phosphate + NADH + H(+)</text>
        <dbReference type="Rhea" id="RHEA:32223"/>
        <dbReference type="ChEBI" id="CHEBI:15378"/>
        <dbReference type="ChEBI" id="CHEBI:43474"/>
        <dbReference type="ChEBI" id="CHEBI:57945"/>
        <dbReference type="ChEBI" id="CHEBI:64074"/>
        <dbReference type="ChEBI" id="CHEBI:456215"/>
        <dbReference type="ChEBI" id="CHEBI:456216"/>
        <dbReference type="EC" id="4.2.1.136"/>
    </reaction>
</comment>
<keyword evidence="5 6" id="KW-0456">Lyase</keyword>
<dbReference type="EC" id="4.2.1.136" evidence="6"/>
<evidence type="ECO:0000256" key="4">
    <source>
        <dbReference type="ARBA" id="ARBA00023027"/>
    </source>
</evidence>
<name>A0A1B3Z8U1_9SPHN</name>
<evidence type="ECO:0000313" key="9">
    <source>
        <dbReference type="Proteomes" id="UP000094256"/>
    </source>
</evidence>
<dbReference type="InterPro" id="IPR017953">
    <property type="entry name" value="Carbohydrate_kinase_pred_CS"/>
</dbReference>
<keyword evidence="2 6" id="KW-0067">ATP-binding</keyword>
<feature type="binding site" evidence="6">
    <location>
        <position position="236"/>
    </location>
    <ligand>
        <name>(6S)-NADPHX</name>
        <dbReference type="ChEBI" id="CHEBI:64076"/>
    </ligand>
</feature>
<evidence type="ECO:0000256" key="3">
    <source>
        <dbReference type="ARBA" id="ARBA00022857"/>
    </source>
</evidence>
<dbReference type="KEGG" id="span:AWL63_07505"/>
<feature type="binding site" evidence="6">
    <location>
        <position position="116"/>
    </location>
    <ligand>
        <name>(6S)-NADPHX</name>
        <dbReference type="ChEBI" id="CHEBI:64076"/>
    </ligand>
</feature>
<evidence type="ECO:0000313" key="8">
    <source>
        <dbReference type="EMBL" id="AOH83835.1"/>
    </source>
</evidence>
<keyword evidence="4 6" id="KW-0520">NAD</keyword>
<dbReference type="STRING" id="1560345.AWL63_07505"/>
<proteinExistence type="inferred from homology"/>
<evidence type="ECO:0000256" key="2">
    <source>
        <dbReference type="ARBA" id="ARBA00022840"/>
    </source>
</evidence>
<evidence type="ECO:0000259" key="7">
    <source>
        <dbReference type="PROSITE" id="PS51383"/>
    </source>
</evidence>
<dbReference type="PANTHER" id="PTHR12592">
    <property type="entry name" value="ATP-DEPENDENT (S)-NAD(P)H-HYDRATE DEHYDRATASE FAMILY MEMBER"/>
    <property type="match status" value="1"/>
</dbReference>
<comment type="subunit">
    <text evidence="6">Homotetramer.</text>
</comment>
<dbReference type="RefSeq" id="WP_069204402.1">
    <property type="nucleotide sequence ID" value="NZ_CP014168.1"/>
</dbReference>
<evidence type="ECO:0000256" key="1">
    <source>
        <dbReference type="ARBA" id="ARBA00022741"/>
    </source>
</evidence>
<comment type="cofactor">
    <cofactor evidence="6">
        <name>Mg(2+)</name>
        <dbReference type="ChEBI" id="CHEBI:18420"/>
    </cofactor>
</comment>
<dbReference type="InterPro" id="IPR029056">
    <property type="entry name" value="Ribokinase-like"/>
</dbReference>